<organism evidence="5 6">
    <name type="scientific">Motilibacter deserti</name>
    <dbReference type="NCBI Taxonomy" id="2714956"/>
    <lineage>
        <taxon>Bacteria</taxon>
        <taxon>Bacillati</taxon>
        <taxon>Actinomycetota</taxon>
        <taxon>Actinomycetes</taxon>
        <taxon>Motilibacterales</taxon>
        <taxon>Motilibacteraceae</taxon>
        <taxon>Motilibacter</taxon>
    </lineage>
</organism>
<dbReference type="Gene3D" id="3.40.50.2000">
    <property type="entry name" value="Glycogen Phosphorylase B"/>
    <property type="match status" value="2"/>
</dbReference>
<dbReference type="Proteomes" id="UP000800981">
    <property type="component" value="Unassembled WGS sequence"/>
</dbReference>
<keyword evidence="6" id="KW-1185">Reference proteome</keyword>
<dbReference type="CDD" id="cd03801">
    <property type="entry name" value="GT4_PimA-like"/>
    <property type="match status" value="1"/>
</dbReference>
<evidence type="ECO:0000259" key="3">
    <source>
        <dbReference type="Pfam" id="PF00534"/>
    </source>
</evidence>
<keyword evidence="2" id="KW-0808">Transferase</keyword>
<reference evidence="5 6" key="1">
    <citation type="submission" date="2020-03" db="EMBL/GenBank/DDBJ databases">
        <title>Two novel Motilibacter sp.</title>
        <authorList>
            <person name="Liu S."/>
        </authorList>
    </citation>
    <scope>NUCLEOTIDE SEQUENCE [LARGE SCALE GENOMIC DNA]</scope>
    <source>
        <strain evidence="5 6">E257</strain>
    </source>
</reference>
<dbReference type="Pfam" id="PF00534">
    <property type="entry name" value="Glycos_transf_1"/>
    <property type="match status" value="1"/>
</dbReference>
<dbReference type="PANTHER" id="PTHR12526">
    <property type="entry name" value="GLYCOSYLTRANSFERASE"/>
    <property type="match status" value="1"/>
</dbReference>
<feature type="domain" description="Glycosyltransferase subfamily 4-like N-terminal" evidence="4">
    <location>
        <begin position="19"/>
        <end position="154"/>
    </location>
</feature>
<sequence>MPSADRRVVHVVCTDAFAGVERYICDVSVELARRGWDVSVIGGDPAAMARELGTAVTHRPAVGVAAAVREVDSARGRGVLHVHMTQAEVAAALAVRTWGMPCFTTRHFAAPRGSSAAIRAASPLLRRRFRDQLAISRFVASRVGEPTTLLPNGVRERPAHTGGSRSVVMMQRLDLEKQTDIGLHAWALSGLAEDGWRLQVAGRGAQEPALRALAQELGVASSVEFLGFVTDTAGLLDRADVFFASAPEEPFGLAVAEAMAAALPVVAARGGAHVETIADPDLLFPPGDPAAAARVLRRVAEDDVLRRQLGAQAQARQRREFSIAGHVDQLSEIYEGALR</sequence>
<dbReference type="RefSeq" id="WP_166281866.1">
    <property type="nucleotide sequence ID" value="NZ_JAANNP010000006.1"/>
</dbReference>
<evidence type="ECO:0000313" key="5">
    <source>
        <dbReference type="EMBL" id="NHC14382.1"/>
    </source>
</evidence>
<keyword evidence="1" id="KW-0328">Glycosyltransferase</keyword>
<evidence type="ECO:0000256" key="1">
    <source>
        <dbReference type="ARBA" id="ARBA00022676"/>
    </source>
</evidence>
<evidence type="ECO:0000256" key="2">
    <source>
        <dbReference type="ARBA" id="ARBA00022679"/>
    </source>
</evidence>
<proteinExistence type="predicted"/>
<name>A0ABX0GU10_9ACTN</name>
<evidence type="ECO:0000259" key="4">
    <source>
        <dbReference type="Pfam" id="PF13439"/>
    </source>
</evidence>
<comment type="caution">
    <text evidence="5">The sequence shown here is derived from an EMBL/GenBank/DDBJ whole genome shotgun (WGS) entry which is preliminary data.</text>
</comment>
<dbReference type="SUPFAM" id="SSF53756">
    <property type="entry name" value="UDP-Glycosyltransferase/glycogen phosphorylase"/>
    <property type="match status" value="1"/>
</dbReference>
<feature type="domain" description="Glycosyl transferase family 1" evidence="3">
    <location>
        <begin position="158"/>
        <end position="315"/>
    </location>
</feature>
<dbReference type="EMBL" id="JAANNP010000006">
    <property type="protein sequence ID" value="NHC14382.1"/>
    <property type="molecule type" value="Genomic_DNA"/>
</dbReference>
<dbReference type="InterPro" id="IPR001296">
    <property type="entry name" value="Glyco_trans_1"/>
</dbReference>
<dbReference type="InterPro" id="IPR028098">
    <property type="entry name" value="Glyco_trans_4-like_N"/>
</dbReference>
<dbReference type="Pfam" id="PF13439">
    <property type="entry name" value="Glyco_transf_4"/>
    <property type="match status" value="1"/>
</dbReference>
<gene>
    <name evidence="5" type="ORF">G9H71_11390</name>
</gene>
<protein>
    <submittedName>
        <fullName evidence="5">Glycosyltransferase family 4 protein</fullName>
    </submittedName>
</protein>
<evidence type="ECO:0000313" key="6">
    <source>
        <dbReference type="Proteomes" id="UP000800981"/>
    </source>
</evidence>
<accession>A0ABX0GU10</accession>